<dbReference type="GO" id="GO:0005524">
    <property type="term" value="F:ATP binding"/>
    <property type="evidence" value="ECO:0007669"/>
    <property type="project" value="UniProtKB-KW"/>
</dbReference>
<evidence type="ECO:0000256" key="6">
    <source>
        <dbReference type="SAM" id="MobiDB-lite"/>
    </source>
</evidence>
<dbReference type="GO" id="GO:0043215">
    <property type="term" value="P:daunorubicin transport"/>
    <property type="evidence" value="ECO:0007669"/>
    <property type="project" value="InterPro"/>
</dbReference>
<dbReference type="GeneID" id="40266378"/>
<dbReference type="Proteomes" id="UP000302218">
    <property type="component" value="Chromosome"/>
</dbReference>
<dbReference type="GO" id="GO:1900753">
    <property type="term" value="P:doxorubicin transport"/>
    <property type="evidence" value="ECO:0007669"/>
    <property type="project" value="InterPro"/>
</dbReference>
<evidence type="ECO:0000256" key="3">
    <source>
        <dbReference type="ARBA" id="ARBA00022741"/>
    </source>
</evidence>
<dbReference type="AlphaFoldDB" id="A0A4V1FZX7"/>
<dbReference type="PANTHER" id="PTHR43582:SF2">
    <property type="entry name" value="LINEARMYCIN RESISTANCE ATP-BINDING PROTEIN LNRL"/>
    <property type="match status" value="1"/>
</dbReference>
<dbReference type="InterPro" id="IPR003439">
    <property type="entry name" value="ABC_transporter-like_ATP-bd"/>
</dbReference>
<comment type="similarity">
    <text evidence="5">Belongs to the ABC transporter superfamily. Drug exporter-1 (DrugE1) (TC 3.A.1.105) family.</text>
</comment>
<dbReference type="InterPro" id="IPR005894">
    <property type="entry name" value="DrrA"/>
</dbReference>
<comment type="subcellular location">
    <subcellularLocation>
        <location evidence="1">Cell membrane</location>
        <topology evidence="1">Peripheral membrane protein</topology>
        <orientation evidence="1">Cytoplasmic side</orientation>
    </subcellularLocation>
</comment>
<dbReference type="EMBL" id="CP040330">
    <property type="protein sequence ID" value="QCS43386.1"/>
    <property type="molecule type" value="Genomic_DNA"/>
</dbReference>
<evidence type="ECO:0000259" key="7">
    <source>
        <dbReference type="PROSITE" id="PS50893"/>
    </source>
</evidence>
<evidence type="ECO:0000256" key="2">
    <source>
        <dbReference type="ARBA" id="ARBA00022448"/>
    </source>
</evidence>
<name>A0A4V1FZX7_9EURY</name>
<dbReference type="SUPFAM" id="SSF52540">
    <property type="entry name" value="P-loop containing nucleoside triphosphate hydrolases"/>
    <property type="match status" value="1"/>
</dbReference>
<evidence type="ECO:0000256" key="5">
    <source>
        <dbReference type="ARBA" id="ARBA00049985"/>
    </source>
</evidence>
<keyword evidence="3" id="KW-0547">Nucleotide-binding</keyword>
<dbReference type="PROSITE" id="PS00211">
    <property type="entry name" value="ABC_TRANSPORTER_1"/>
    <property type="match status" value="1"/>
</dbReference>
<dbReference type="InterPro" id="IPR027417">
    <property type="entry name" value="P-loop_NTPase"/>
</dbReference>
<keyword evidence="4 8" id="KW-0067">ATP-binding</keyword>
<dbReference type="OrthoDB" id="87732at2157"/>
<reference evidence="9" key="1">
    <citation type="submission" date="2019-05" db="EMBL/GenBank/DDBJ databases">
        <title>Genome sequence and methylation pattern of the halophilic Archaeon Natrinema versiforme BOL5-4.</title>
        <authorList>
            <person name="DasSarma P."/>
            <person name="Anton B.P."/>
            <person name="DasSarma S.L."/>
            <person name="Martinez F.L."/>
            <person name="Guzman D."/>
            <person name="Roberts R.J."/>
            <person name="DasSarma S."/>
        </authorList>
    </citation>
    <scope>NUCLEOTIDE SEQUENCE [LARGE SCALE GENOMIC DNA]</scope>
    <source>
        <strain evidence="9">BOL5-4</strain>
    </source>
</reference>
<dbReference type="KEGG" id="nvr:FEJ81_13855"/>
<protein>
    <submittedName>
        <fullName evidence="8">ATP-binding cassette domain-containing protein</fullName>
    </submittedName>
</protein>
<keyword evidence="2" id="KW-0813">Transport</keyword>
<feature type="region of interest" description="Disordered" evidence="6">
    <location>
        <begin position="309"/>
        <end position="362"/>
    </location>
</feature>
<dbReference type="GO" id="GO:0016887">
    <property type="term" value="F:ATP hydrolysis activity"/>
    <property type="evidence" value="ECO:0007669"/>
    <property type="project" value="InterPro"/>
</dbReference>
<dbReference type="InterPro" id="IPR003593">
    <property type="entry name" value="AAA+_ATPase"/>
</dbReference>
<organism evidence="8 9">
    <name type="scientific">Natrinema versiforme</name>
    <dbReference type="NCBI Taxonomy" id="88724"/>
    <lineage>
        <taxon>Archaea</taxon>
        <taxon>Methanobacteriati</taxon>
        <taxon>Methanobacteriota</taxon>
        <taxon>Stenosarchaea group</taxon>
        <taxon>Halobacteria</taxon>
        <taxon>Halobacteriales</taxon>
        <taxon>Natrialbaceae</taxon>
        <taxon>Natrinema</taxon>
    </lineage>
</organism>
<dbReference type="Pfam" id="PF00005">
    <property type="entry name" value="ABC_tran"/>
    <property type="match status" value="1"/>
</dbReference>
<feature type="compositionally biased region" description="Low complexity" evidence="6">
    <location>
        <begin position="330"/>
        <end position="348"/>
    </location>
</feature>
<dbReference type="RefSeq" id="WP_138245846.1">
    <property type="nucleotide sequence ID" value="NZ_CP040330.1"/>
</dbReference>
<dbReference type="InterPro" id="IPR017871">
    <property type="entry name" value="ABC_transporter-like_CS"/>
</dbReference>
<dbReference type="Pfam" id="PF13732">
    <property type="entry name" value="DrrA1-3_C"/>
    <property type="match status" value="1"/>
</dbReference>
<evidence type="ECO:0000256" key="4">
    <source>
        <dbReference type="ARBA" id="ARBA00022840"/>
    </source>
</evidence>
<sequence>MNAIRVDGLTKEFDGVTAVDDLSFTVAQGELFGLLGPNGAGKSTLINMLVTLLPPSAGTATVNGRDIRAEKGAVRSSLGIVFQEPALDEELTGAENLAFHSRLYGQHATERDDRIDEVLALVGLEAERDDPVGTYSGGMKRRLEIGRGLLHEPAVLFLDEPTVGLDARTRRDMWAYIERLNAEAGVSIVLTTHYIEEAERLCDRVAIVDEGDIVAMDSPTALKDSLGGDVVALEFADDVPAALLERLPEQPWIREHAVVDTGVHVTVDDGDARIADLVRLADDAGARISAVDLREPTLENVFLDLTDHSASDERSGTGLEFGTGSEGTRSAANGSSAAMGAGDSGSSSDADRSSTVSTEEQP</sequence>
<dbReference type="PROSITE" id="PS50893">
    <property type="entry name" value="ABC_TRANSPORTER_2"/>
    <property type="match status" value="1"/>
</dbReference>
<dbReference type="GO" id="GO:0005886">
    <property type="term" value="C:plasma membrane"/>
    <property type="evidence" value="ECO:0007669"/>
    <property type="project" value="UniProtKB-SubCell"/>
</dbReference>
<feature type="domain" description="ABC transporter" evidence="7">
    <location>
        <begin position="4"/>
        <end position="235"/>
    </location>
</feature>
<evidence type="ECO:0000313" key="9">
    <source>
        <dbReference type="Proteomes" id="UP000302218"/>
    </source>
</evidence>
<dbReference type="NCBIfam" id="TIGR01188">
    <property type="entry name" value="drrA"/>
    <property type="match status" value="1"/>
</dbReference>
<dbReference type="PANTHER" id="PTHR43582">
    <property type="entry name" value="LINEARMYCIN RESISTANCE ATP-BINDING PROTEIN LNRL"/>
    <property type="match status" value="1"/>
</dbReference>
<evidence type="ECO:0000313" key="8">
    <source>
        <dbReference type="EMBL" id="QCS43386.1"/>
    </source>
</evidence>
<dbReference type="SMART" id="SM00382">
    <property type="entry name" value="AAA"/>
    <property type="match status" value="1"/>
</dbReference>
<dbReference type="Gene3D" id="3.40.50.300">
    <property type="entry name" value="P-loop containing nucleotide triphosphate hydrolases"/>
    <property type="match status" value="1"/>
</dbReference>
<proteinExistence type="inferred from homology"/>
<accession>A0A4V1FZX7</accession>
<gene>
    <name evidence="8" type="ORF">FEJ81_13855</name>
</gene>
<evidence type="ECO:0000256" key="1">
    <source>
        <dbReference type="ARBA" id="ARBA00004413"/>
    </source>
</evidence>
<dbReference type="InterPro" id="IPR025302">
    <property type="entry name" value="DrrA1/2-like_C"/>
</dbReference>